<evidence type="ECO:0000256" key="5">
    <source>
        <dbReference type="ARBA" id="ARBA00022692"/>
    </source>
</evidence>
<comment type="cofactor">
    <cofactor evidence="1">
        <name>heme</name>
        <dbReference type="ChEBI" id="CHEBI:30413"/>
    </cofactor>
</comment>
<dbReference type="Proteomes" id="UP000027195">
    <property type="component" value="Unassembled WGS sequence"/>
</dbReference>
<keyword evidence="8" id="KW-0560">Oxidoreductase</keyword>
<keyword evidence="7 12" id="KW-1133">Transmembrane helix</keyword>
<dbReference type="PANTHER" id="PTHR46300">
    <property type="entry name" value="P450, PUTATIVE (EUROFUNG)-RELATED-RELATED"/>
    <property type="match status" value="1"/>
</dbReference>
<dbReference type="OrthoDB" id="2789670at2759"/>
<keyword evidence="4" id="KW-0349">Heme</keyword>
<evidence type="ECO:0000256" key="11">
    <source>
        <dbReference type="ARBA" id="ARBA00023136"/>
    </source>
</evidence>
<keyword evidence="9" id="KW-0408">Iron</keyword>
<keyword evidence="11 12" id="KW-0472">Membrane</keyword>
<evidence type="ECO:0000256" key="4">
    <source>
        <dbReference type="ARBA" id="ARBA00022617"/>
    </source>
</evidence>
<proteinExistence type="inferred from homology"/>
<dbReference type="GO" id="GO:0016705">
    <property type="term" value="F:oxidoreductase activity, acting on paired donors, with incorporation or reduction of molecular oxygen"/>
    <property type="evidence" value="ECO:0007669"/>
    <property type="project" value="InterPro"/>
</dbReference>
<evidence type="ECO:0000313" key="13">
    <source>
        <dbReference type="EMBL" id="KDQ17057.1"/>
    </source>
</evidence>
<dbReference type="SUPFAM" id="SSF48264">
    <property type="entry name" value="Cytochrome P450"/>
    <property type="match status" value="1"/>
</dbReference>
<dbReference type="STRING" id="930990.A0A067MYS0"/>
<reference evidence="14" key="1">
    <citation type="journal article" date="2014" name="Proc. Natl. Acad. Sci. U.S.A.">
        <title>Extensive sampling of basidiomycete genomes demonstrates inadequacy of the white-rot/brown-rot paradigm for wood decay fungi.</title>
        <authorList>
            <person name="Riley R."/>
            <person name="Salamov A.A."/>
            <person name="Brown D.W."/>
            <person name="Nagy L.G."/>
            <person name="Floudas D."/>
            <person name="Held B.W."/>
            <person name="Levasseur A."/>
            <person name="Lombard V."/>
            <person name="Morin E."/>
            <person name="Otillar R."/>
            <person name="Lindquist E.A."/>
            <person name="Sun H."/>
            <person name="LaButti K.M."/>
            <person name="Schmutz J."/>
            <person name="Jabbour D."/>
            <person name="Luo H."/>
            <person name="Baker S.E."/>
            <person name="Pisabarro A.G."/>
            <person name="Walton J.D."/>
            <person name="Blanchette R.A."/>
            <person name="Henrissat B."/>
            <person name="Martin F."/>
            <person name="Cullen D."/>
            <person name="Hibbett D.S."/>
            <person name="Grigoriev I.V."/>
        </authorList>
    </citation>
    <scope>NUCLEOTIDE SEQUENCE [LARGE SCALE GENOMIC DNA]</scope>
    <source>
        <strain evidence="14">FD-172 SS1</strain>
    </source>
</reference>
<evidence type="ECO:0000256" key="3">
    <source>
        <dbReference type="ARBA" id="ARBA00010617"/>
    </source>
</evidence>
<evidence type="ECO:0000256" key="9">
    <source>
        <dbReference type="ARBA" id="ARBA00023004"/>
    </source>
</evidence>
<keyword evidence="14" id="KW-1185">Reference proteome</keyword>
<comment type="similarity">
    <text evidence="3">Belongs to the cytochrome P450 family.</text>
</comment>
<name>A0A067MYS0_BOTB1</name>
<feature type="transmembrane region" description="Helical" evidence="12">
    <location>
        <begin position="12"/>
        <end position="37"/>
    </location>
</feature>
<dbReference type="HOGENOM" id="CLU_180250_1_0_1"/>
<dbReference type="EMBL" id="KL198025">
    <property type="protein sequence ID" value="KDQ17057.1"/>
    <property type="molecule type" value="Genomic_DNA"/>
</dbReference>
<dbReference type="Gene3D" id="1.10.630.10">
    <property type="entry name" value="Cytochrome P450"/>
    <property type="match status" value="1"/>
</dbReference>
<evidence type="ECO:0000256" key="1">
    <source>
        <dbReference type="ARBA" id="ARBA00001971"/>
    </source>
</evidence>
<evidence type="ECO:0000256" key="2">
    <source>
        <dbReference type="ARBA" id="ARBA00004370"/>
    </source>
</evidence>
<keyword evidence="6" id="KW-0479">Metal-binding</keyword>
<dbReference type="InParanoid" id="A0A067MYS0"/>
<evidence type="ECO:0000313" key="14">
    <source>
        <dbReference type="Proteomes" id="UP000027195"/>
    </source>
</evidence>
<organism evidence="13 14">
    <name type="scientific">Botryobasidium botryosum (strain FD-172 SS1)</name>
    <dbReference type="NCBI Taxonomy" id="930990"/>
    <lineage>
        <taxon>Eukaryota</taxon>
        <taxon>Fungi</taxon>
        <taxon>Dikarya</taxon>
        <taxon>Basidiomycota</taxon>
        <taxon>Agaricomycotina</taxon>
        <taxon>Agaricomycetes</taxon>
        <taxon>Cantharellales</taxon>
        <taxon>Botryobasidiaceae</taxon>
        <taxon>Botryobasidium</taxon>
    </lineage>
</organism>
<gene>
    <name evidence="13" type="ORF">BOTBODRAFT_30444</name>
</gene>
<evidence type="ECO:0000256" key="12">
    <source>
        <dbReference type="SAM" id="Phobius"/>
    </source>
</evidence>
<sequence>MALINTACQLRILRICAGINFADATIFIAVASILATFDIDKPLDKDGNEAEPEAFYGPGLVSRPDGFKCIIRPRSSDKAKLIKTGTEELPW</sequence>
<dbReference type="GO" id="GO:0005506">
    <property type="term" value="F:iron ion binding"/>
    <property type="evidence" value="ECO:0007669"/>
    <property type="project" value="InterPro"/>
</dbReference>
<evidence type="ECO:0000256" key="10">
    <source>
        <dbReference type="ARBA" id="ARBA00023033"/>
    </source>
</evidence>
<dbReference type="AlphaFoldDB" id="A0A067MYS0"/>
<evidence type="ECO:0000256" key="8">
    <source>
        <dbReference type="ARBA" id="ARBA00023002"/>
    </source>
</evidence>
<dbReference type="GO" id="GO:0004497">
    <property type="term" value="F:monooxygenase activity"/>
    <property type="evidence" value="ECO:0007669"/>
    <property type="project" value="UniProtKB-KW"/>
</dbReference>
<dbReference type="GO" id="GO:0020037">
    <property type="term" value="F:heme binding"/>
    <property type="evidence" value="ECO:0007669"/>
    <property type="project" value="InterPro"/>
</dbReference>
<dbReference type="InterPro" id="IPR050364">
    <property type="entry name" value="Cytochrome_P450_fung"/>
</dbReference>
<dbReference type="InterPro" id="IPR036396">
    <property type="entry name" value="Cyt_P450_sf"/>
</dbReference>
<evidence type="ECO:0000256" key="6">
    <source>
        <dbReference type="ARBA" id="ARBA00022723"/>
    </source>
</evidence>
<keyword evidence="5 12" id="KW-0812">Transmembrane</keyword>
<accession>A0A067MYS0</accession>
<dbReference type="PANTHER" id="PTHR46300:SF2">
    <property type="entry name" value="CYTOCHROME P450 MONOOXYGENASE ALNH-RELATED"/>
    <property type="match status" value="1"/>
</dbReference>
<evidence type="ECO:0000256" key="7">
    <source>
        <dbReference type="ARBA" id="ARBA00022989"/>
    </source>
</evidence>
<keyword evidence="10" id="KW-0503">Monooxygenase</keyword>
<comment type="subcellular location">
    <subcellularLocation>
        <location evidence="2">Membrane</location>
    </subcellularLocation>
</comment>
<protein>
    <submittedName>
        <fullName evidence="13">Uncharacterized protein</fullName>
    </submittedName>
</protein>
<dbReference type="GO" id="GO:0016020">
    <property type="term" value="C:membrane"/>
    <property type="evidence" value="ECO:0007669"/>
    <property type="project" value="UniProtKB-SubCell"/>
</dbReference>